<feature type="modified residue" description="N6-(pyridoxal phosphate)lysine" evidence="4">
    <location>
        <position position="179"/>
    </location>
</feature>
<dbReference type="InterPro" id="IPR015422">
    <property type="entry name" value="PyrdxlP-dep_Trfase_small"/>
</dbReference>
<reference evidence="6" key="1">
    <citation type="journal article" date="2020" name="mSystems">
        <title>Genome- and Community-Level Interaction Insights into Carbon Utilization and Element Cycling Functions of Hydrothermarchaeota in Hydrothermal Sediment.</title>
        <authorList>
            <person name="Zhou Z."/>
            <person name="Liu Y."/>
            <person name="Xu W."/>
            <person name="Pan J."/>
            <person name="Luo Z.H."/>
            <person name="Li M."/>
        </authorList>
    </citation>
    <scope>NUCLEOTIDE SEQUENCE [LARGE SCALE GENOMIC DNA]</scope>
    <source>
        <strain evidence="6">SpSt-289</strain>
    </source>
</reference>
<dbReference type="SUPFAM" id="SSF53383">
    <property type="entry name" value="PLP-dependent transferases"/>
    <property type="match status" value="1"/>
</dbReference>
<proteinExistence type="inferred from homology"/>
<evidence type="ECO:0000256" key="2">
    <source>
        <dbReference type="ARBA" id="ARBA00037999"/>
    </source>
</evidence>
<evidence type="ECO:0000256" key="1">
    <source>
        <dbReference type="ARBA" id="ARBA00022898"/>
    </source>
</evidence>
<dbReference type="EMBL" id="DSMG01000107">
    <property type="protein sequence ID" value="HDX31980.1"/>
    <property type="molecule type" value="Genomic_DNA"/>
</dbReference>
<evidence type="ECO:0000313" key="6">
    <source>
        <dbReference type="EMBL" id="HDX31980.1"/>
    </source>
</evidence>
<keyword evidence="6" id="KW-0032">Aminotransferase</keyword>
<dbReference type="GO" id="GO:0008483">
    <property type="term" value="F:transaminase activity"/>
    <property type="evidence" value="ECO:0007669"/>
    <property type="project" value="UniProtKB-KW"/>
</dbReference>
<keyword evidence="6" id="KW-0808">Transferase</keyword>
<gene>
    <name evidence="6" type="ORF">ENQ20_10900</name>
</gene>
<dbReference type="Gene3D" id="3.90.1150.10">
    <property type="entry name" value="Aspartate Aminotransferase, domain 1"/>
    <property type="match status" value="1"/>
</dbReference>
<evidence type="ECO:0000256" key="3">
    <source>
        <dbReference type="PIRSR" id="PIRSR000390-1"/>
    </source>
</evidence>
<evidence type="ECO:0000256" key="5">
    <source>
        <dbReference type="RuleBase" id="RU004508"/>
    </source>
</evidence>
<comment type="caution">
    <text evidence="6">The sequence shown here is derived from an EMBL/GenBank/DDBJ whole genome shotgun (WGS) entry which is preliminary data.</text>
</comment>
<evidence type="ECO:0000256" key="4">
    <source>
        <dbReference type="PIRSR" id="PIRSR000390-2"/>
    </source>
</evidence>
<accession>A0A7C1FS81</accession>
<dbReference type="InterPro" id="IPR015424">
    <property type="entry name" value="PyrdxlP-dep_Trfase"/>
</dbReference>
<dbReference type="Pfam" id="PF01041">
    <property type="entry name" value="DegT_DnrJ_EryC1"/>
    <property type="match status" value="1"/>
</dbReference>
<comment type="similarity">
    <text evidence="2 5">Belongs to the DegT/DnrJ/EryC1 family.</text>
</comment>
<name>A0A7C1FS81_9CHLR</name>
<dbReference type="Gene3D" id="3.40.640.10">
    <property type="entry name" value="Type I PLP-dependent aspartate aminotransferase-like (Major domain)"/>
    <property type="match status" value="1"/>
</dbReference>
<dbReference type="PIRSF" id="PIRSF000390">
    <property type="entry name" value="PLP_StrS"/>
    <property type="match status" value="1"/>
</dbReference>
<feature type="active site" description="Proton acceptor" evidence="3">
    <location>
        <position position="179"/>
    </location>
</feature>
<dbReference type="PANTHER" id="PTHR30244">
    <property type="entry name" value="TRANSAMINASE"/>
    <property type="match status" value="1"/>
</dbReference>
<dbReference type="InterPro" id="IPR015421">
    <property type="entry name" value="PyrdxlP-dep_Trfase_major"/>
</dbReference>
<dbReference type="FunFam" id="3.40.640.10:FF:000089">
    <property type="entry name" value="Aminotransferase, DegT/DnrJ/EryC1/StrS family"/>
    <property type="match status" value="1"/>
</dbReference>
<sequence length="363" mass="39561">MIPIAKPLIGEEEKAAVLEVLSSGQLAQGRRVREFEERFAAWVGARHAVAVSSGTTALHVALLAHGVGPGDEVITTPFSFIASANCIAYVGAVPRFADIEPGYYTIDPAAIEAQITPRTRAIIPVHLFGQPCDMDAIAAIAEHHGLVIIEDACQAHGAQLNGRPMGSWGTACYSFYPTKNMTTGEGGMITTNDAALAERMRIIREHGMRQRYVHETLGYNFRMTDIQAAIGLVQLTRVDGWNEQRRRNAALLTARLANLPGVEPPRVRPGAVHVFHQYTVSVEDRDRVIAALSAREIGYGIYYPIPIHRQQIYQEWGYNDILPAAEAASARVLSLPVHPALTEDEVNTVADAVIAAMQESVLI</sequence>
<dbReference type="InterPro" id="IPR000653">
    <property type="entry name" value="DegT/StrS_aminotransferase"/>
</dbReference>
<dbReference type="CDD" id="cd00616">
    <property type="entry name" value="AHBA_syn"/>
    <property type="match status" value="1"/>
</dbReference>
<dbReference type="AlphaFoldDB" id="A0A7C1FS81"/>
<dbReference type="GO" id="GO:0000271">
    <property type="term" value="P:polysaccharide biosynthetic process"/>
    <property type="evidence" value="ECO:0007669"/>
    <property type="project" value="TreeGrafter"/>
</dbReference>
<keyword evidence="1 4" id="KW-0663">Pyridoxal phosphate</keyword>
<protein>
    <submittedName>
        <fullName evidence="6">DegT/DnrJ/EryC1/StrS family aminotransferase</fullName>
    </submittedName>
</protein>
<dbReference type="GO" id="GO:0030170">
    <property type="term" value="F:pyridoxal phosphate binding"/>
    <property type="evidence" value="ECO:0007669"/>
    <property type="project" value="UniProtKB-ARBA"/>
</dbReference>
<dbReference type="PANTHER" id="PTHR30244:SF34">
    <property type="entry name" value="DTDP-4-AMINO-4,6-DIDEOXYGALACTOSE TRANSAMINASE"/>
    <property type="match status" value="1"/>
</dbReference>
<organism evidence="6">
    <name type="scientific">Caldilinea aerophila</name>
    <dbReference type="NCBI Taxonomy" id="133453"/>
    <lineage>
        <taxon>Bacteria</taxon>
        <taxon>Bacillati</taxon>
        <taxon>Chloroflexota</taxon>
        <taxon>Caldilineae</taxon>
        <taxon>Caldilineales</taxon>
        <taxon>Caldilineaceae</taxon>
        <taxon>Caldilinea</taxon>
    </lineage>
</organism>